<evidence type="ECO:0000313" key="4">
    <source>
        <dbReference type="EMBL" id="CAB4178804.1"/>
    </source>
</evidence>
<proteinExistence type="predicted"/>
<evidence type="ECO:0000313" key="3">
    <source>
        <dbReference type="EMBL" id="CAB4173544.1"/>
    </source>
</evidence>
<reference evidence="1" key="1">
    <citation type="submission" date="2020-04" db="EMBL/GenBank/DDBJ databases">
        <authorList>
            <person name="Chiriac C."/>
            <person name="Salcher M."/>
            <person name="Ghai R."/>
            <person name="Kavagutti S V."/>
        </authorList>
    </citation>
    <scope>NUCLEOTIDE SEQUENCE</scope>
</reference>
<dbReference type="InterPro" id="IPR010767">
    <property type="entry name" value="Phage_CGC-2007_Cje0229"/>
</dbReference>
<evidence type="ECO:0000313" key="1">
    <source>
        <dbReference type="EMBL" id="CAB4149030.1"/>
    </source>
</evidence>
<name>A0A6J5MVS2_9CAUD</name>
<dbReference type="EMBL" id="LR796809">
    <property type="protein sequence ID" value="CAB4167359.1"/>
    <property type="molecule type" value="Genomic_DNA"/>
</dbReference>
<dbReference type="Pfam" id="PF07087">
    <property type="entry name" value="DUF1353"/>
    <property type="match status" value="1"/>
</dbReference>
<organism evidence="1">
    <name type="scientific">uncultured Caudovirales phage</name>
    <dbReference type="NCBI Taxonomy" id="2100421"/>
    <lineage>
        <taxon>Viruses</taxon>
        <taxon>Duplodnaviria</taxon>
        <taxon>Heunggongvirae</taxon>
        <taxon>Uroviricota</taxon>
        <taxon>Caudoviricetes</taxon>
        <taxon>Peduoviridae</taxon>
        <taxon>Maltschvirus</taxon>
        <taxon>Maltschvirus maltsch</taxon>
    </lineage>
</organism>
<dbReference type="PROSITE" id="PS51257">
    <property type="entry name" value="PROKAR_LIPOPROTEIN"/>
    <property type="match status" value="1"/>
</dbReference>
<gene>
    <name evidence="4" type="ORF">UFOVP1026_2</name>
    <name evidence="5" type="ORF">UFOVP1180_39</name>
    <name evidence="6" type="ORF">UFOVP1629_17</name>
    <name evidence="1" type="ORF">UFOVP527_45</name>
    <name evidence="2" type="ORF">UFOVP855_15</name>
    <name evidence="3" type="ORF">UFOVP954_5</name>
</gene>
<dbReference type="EMBL" id="LR796511">
    <property type="protein sequence ID" value="CAB4149030.1"/>
    <property type="molecule type" value="Genomic_DNA"/>
</dbReference>
<dbReference type="EMBL" id="LR796975">
    <property type="protein sequence ID" value="CAB4178804.1"/>
    <property type="molecule type" value="Genomic_DNA"/>
</dbReference>
<evidence type="ECO:0000313" key="5">
    <source>
        <dbReference type="EMBL" id="CAB4188605.1"/>
    </source>
</evidence>
<protein>
    <submittedName>
        <fullName evidence="1">Campylobacter phage CGC-2007, Cje0229</fullName>
    </submittedName>
</protein>
<dbReference type="EMBL" id="LR797494">
    <property type="protein sequence ID" value="CAB4220325.1"/>
    <property type="molecule type" value="Genomic_DNA"/>
</dbReference>
<evidence type="ECO:0000313" key="2">
    <source>
        <dbReference type="EMBL" id="CAB4167359.1"/>
    </source>
</evidence>
<sequence length="143" mass="16495">MPKYLAALFVILVAGCIPVPSNDFEVTFHDVACIKPFKGYHYLTCKNLDVSINHITIIIPQDYQTDLASIPRWLWPFVAPTNSSFIAPSILHDYLYSCKGYTRREADDIFYRALIKNEVNMLRAYEMYLAVRIFGGKHYECGF</sequence>
<dbReference type="EMBL" id="LR796903">
    <property type="protein sequence ID" value="CAB4173544.1"/>
    <property type="molecule type" value="Genomic_DNA"/>
</dbReference>
<dbReference type="EMBL" id="LR797123">
    <property type="protein sequence ID" value="CAB4188605.1"/>
    <property type="molecule type" value="Genomic_DNA"/>
</dbReference>
<accession>A0A6J5MVS2</accession>
<evidence type="ECO:0000313" key="6">
    <source>
        <dbReference type="EMBL" id="CAB4220325.1"/>
    </source>
</evidence>